<evidence type="ECO:0000313" key="2">
    <source>
        <dbReference type="EMBL" id="KAH7636628.1"/>
    </source>
</evidence>
<evidence type="ECO:0000256" key="1">
    <source>
        <dbReference type="SAM" id="MobiDB-lite"/>
    </source>
</evidence>
<feature type="region of interest" description="Disordered" evidence="1">
    <location>
        <begin position="113"/>
        <end position="133"/>
    </location>
</feature>
<name>A0A922IEH2_DERFA</name>
<dbReference type="AlphaFoldDB" id="A0A922IEH2"/>
<reference evidence="2" key="2">
    <citation type="submission" date="2020-06" db="EMBL/GenBank/DDBJ databases">
        <authorList>
            <person name="Ji K."/>
            <person name="Li J."/>
        </authorList>
    </citation>
    <scope>NUCLEOTIDE SEQUENCE</scope>
    <source>
        <strain evidence="2">JKM2019</strain>
        <tissue evidence="2">Whole body</tissue>
    </source>
</reference>
<dbReference type="OrthoDB" id="6510531at2759"/>
<organism evidence="3 4">
    <name type="scientific">Dermatophagoides farinae</name>
    <name type="common">American house dust mite</name>
    <dbReference type="NCBI Taxonomy" id="6954"/>
    <lineage>
        <taxon>Eukaryota</taxon>
        <taxon>Metazoa</taxon>
        <taxon>Ecdysozoa</taxon>
        <taxon>Arthropoda</taxon>
        <taxon>Chelicerata</taxon>
        <taxon>Arachnida</taxon>
        <taxon>Acari</taxon>
        <taxon>Acariformes</taxon>
        <taxon>Sarcoptiformes</taxon>
        <taxon>Astigmata</taxon>
        <taxon>Psoroptidia</taxon>
        <taxon>Analgoidea</taxon>
        <taxon>Pyroglyphidae</taxon>
        <taxon>Dermatophagoidinae</taxon>
        <taxon>Dermatophagoides</taxon>
    </lineage>
</organism>
<gene>
    <name evidence="3" type="ORF">DERF_001827</name>
    <name evidence="2" type="ORF">HUG17_6834</name>
</gene>
<feature type="region of interest" description="Disordered" evidence="1">
    <location>
        <begin position="152"/>
        <end position="179"/>
    </location>
</feature>
<dbReference type="Proteomes" id="UP000790347">
    <property type="component" value="Unassembled WGS sequence"/>
</dbReference>
<evidence type="ECO:0000313" key="3">
    <source>
        <dbReference type="EMBL" id="KAH9527834.1"/>
    </source>
</evidence>
<dbReference type="Proteomes" id="UP000828236">
    <property type="component" value="Unassembled WGS sequence"/>
</dbReference>
<comment type="caution">
    <text evidence="3">The sequence shown here is derived from an EMBL/GenBank/DDBJ whole genome shotgun (WGS) entry which is preliminary data.</text>
</comment>
<feature type="region of interest" description="Disordered" evidence="1">
    <location>
        <begin position="270"/>
        <end position="312"/>
    </location>
</feature>
<feature type="compositionally biased region" description="Polar residues" evidence="1">
    <location>
        <begin position="123"/>
        <end position="133"/>
    </location>
</feature>
<reference evidence="2" key="3">
    <citation type="journal article" date="2021" name="World Allergy Organ. J.">
        <title>Chromosome-level assembly of Dermatophagoides farinae genome and transcriptome reveals two novel allergens Der f 37 and Der f 39.</title>
        <authorList>
            <person name="Chen J."/>
            <person name="Cai Z."/>
            <person name="Fan D."/>
            <person name="Hu J."/>
            <person name="Hou Y."/>
            <person name="He Y."/>
            <person name="Zhang Z."/>
            <person name="Zhao Z."/>
            <person name="Gao P."/>
            <person name="Hu W."/>
            <person name="Sun J."/>
            <person name="Li J."/>
            <person name="Ji K."/>
        </authorList>
    </citation>
    <scope>NUCLEOTIDE SEQUENCE</scope>
    <source>
        <strain evidence="2">JKM2019</strain>
    </source>
</reference>
<keyword evidence="4" id="KW-1185">Reference proteome</keyword>
<feature type="compositionally biased region" description="Basic and acidic residues" evidence="1">
    <location>
        <begin position="296"/>
        <end position="312"/>
    </location>
</feature>
<sequence length="337" mass="38745">MESIEDCFVKFFLRQAQEIEPDTIQTLIDHDYRTKLSLTAMDLERDLPLIKEISLAQRSLLRRYLAALQESQPFQVTLTKDPPVGTVCYDYQMGIPIKKRKYDVYIADQSFSYSQDNDRDNPENMNRYGTNLSETPSKKVFDSIVQRINKRKSQIGSHASPEMQTNTEQDQQIGTSASTLRVHSPDMIESSTRMAHDFDNMRPSINNHRNAQEQKLSQLTAMEASTVQDSEMIEEQNVSIRSKRGRKSLVSRTPSQLRYEKIRQSIAAINNNSDASVSPEAVGKTRRSKYTAQSKSDSENDEKKQTVMTPAEREILARIEAKKQQVKVNTKSRRRRK</sequence>
<proteinExistence type="predicted"/>
<dbReference type="EMBL" id="SDOV01000009">
    <property type="protein sequence ID" value="KAH7636628.1"/>
    <property type="molecule type" value="Genomic_DNA"/>
</dbReference>
<protein>
    <submittedName>
        <fullName evidence="3">Uncharacterized protein</fullName>
    </submittedName>
</protein>
<feature type="compositionally biased region" description="Polar residues" evidence="1">
    <location>
        <begin position="154"/>
        <end position="179"/>
    </location>
</feature>
<evidence type="ECO:0000313" key="4">
    <source>
        <dbReference type="Proteomes" id="UP000790347"/>
    </source>
</evidence>
<dbReference type="EMBL" id="ASGP02000001">
    <property type="protein sequence ID" value="KAH9527834.1"/>
    <property type="molecule type" value="Genomic_DNA"/>
</dbReference>
<reference evidence="3" key="1">
    <citation type="submission" date="2013-05" db="EMBL/GenBank/DDBJ databases">
        <authorList>
            <person name="Yim A.K.Y."/>
            <person name="Chan T.F."/>
            <person name="Ji K.M."/>
            <person name="Liu X.Y."/>
            <person name="Zhou J.W."/>
            <person name="Li R.Q."/>
            <person name="Yang K.Y."/>
            <person name="Li J."/>
            <person name="Li M."/>
            <person name="Law P.T.W."/>
            <person name="Wu Y.L."/>
            <person name="Cai Z.L."/>
            <person name="Qin H."/>
            <person name="Bao Y."/>
            <person name="Leung R.K.K."/>
            <person name="Ng P.K.S."/>
            <person name="Zou J."/>
            <person name="Zhong X.J."/>
            <person name="Ran P.X."/>
            <person name="Zhong N.S."/>
            <person name="Liu Z.G."/>
            <person name="Tsui S.K.W."/>
        </authorList>
    </citation>
    <scope>NUCLEOTIDE SEQUENCE</scope>
    <source>
        <strain evidence="3">Derf</strain>
        <tissue evidence="3">Whole organism</tissue>
    </source>
</reference>
<accession>A0A922IEH2</accession>
<feature type="region of interest" description="Disordered" evidence="1">
    <location>
        <begin position="318"/>
        <end position="337"/>
    </location>
</feature>
<reference evidence="3" key="4">
    <citation type="journal article" date="2022" name="Res Sq">
        <title>Comparative Genomics Reveals Insights into the Divergent Evolution of Astigmatic Mites and Household Pest Adaptations.</title>
        <authorList>
            <person name="Xiong Q."/>
            <person name="Wan A.T.-Y."/>
            <person name="Liu X.-Y."/>
            <person name="Fung C.S.-H."/>
            <person name="Xiao X."/>
            <person name="Malainual N."/>
            <person name="Hou J."/>
            <person name="Wang L."/>
            <person name="Wang M."/>
            <person name="Yang K."/>
            <person name="Cui Y."/>
            <person name="Leung E."/>
            <person name="Nong W."/>
            <person name="Shin S.-K."/>
            <person name="Au S."/>
            <person name="Jeong K.Y."/>
            <person name="Chew F.T."/>
            <person name="Hui J."/>
            <person name="Leung T.F."/>
            <person name="Tungtrongchitr A."/>
            <person name="Zhong N."/>
            <person name="Liu Z."/>
            <person name="Tsui S."/>
        </authorList>
    </citation>
    <scope>NUCLEOTIDE SEQUENCE</scope>
    <source>
        <strain evidence="3">Derf</strain>
        <tissue evidence="3">Whole organism</tissue>
    </source>
</reference>